<feature type="compositionally biased region" description="Basic and acidic residues" evidence="1">
    <location>
        <begin position="1"/>
        <end position="10"/>
    </location>
</feature>
<accession>T1H833</accession>
<dbReference type="EMBL" id="ACPB03000031">
    <property type="status" value="NOT_ANNOTATED_CDS"/>
    <property type="molecule type" value="Genomic_DNA"/>
</dbReference>
<proteinExistence type="predicted"/>
<dbReference type="HOGENOM" id="CLU_3160540_0_0_1"/>
<organism evidence="2 3">
    <name type="scientific">Rhodnius prolixus</name>
    <name type="common">Triatomid bug</name>
    <dbReference type="NCBI Taxonomy" id="13249"/>
    <lineage>
        <taxon>Eukaryota</taxon>
        <taxon>Metazoa</taxon>
        <taxon>Ecdysozoa</taxon>
        <taxon>Arthropoda</taxon>
        <taxon>Hexapoda</taxon>
        <taxon>Insecta</taxon>
        <taxon>Pterygota</taxon>
        <taxon>Neoptera</taxon>
        <taxon>Paraneoptera</taxon>
        <taxon>Hemiptera</taxon>
        <taxon>Heteroptera</taxon>
        <taxon>Panheteroptera</taxon>
        <taxon>Cimicomorpha</taxon>
        <taxon>Reduviidae</taxon>
        <taxon>Triatominae</taxon>
        <taxon>Rhodnius</taxon>
    </lineage>
</organism>
<reference evidence="2" key="1">
    <citation type="submission" date="2015-05" db="UniProtKB">
        <authorList>
            <consortium name="EnsemblMetazoa"/>
        </authorList>
    </citation>
    <scope>IDENTIFICATION</scope>
</reference>
<protein>
    <submittedName>
        <fullName evidence="2">Uncharacterized protein</fullName>
    </submittedName>
</protein>
<name>T1H833_RHOPR</name>
<dbReference type="AlphaFoldDB" id="T1H833"/>
<evidence type="ECO:0000313" key="2">
    <source>
        <dbReference type="EnsemblMetazoa" id="RPRC000169-PA"/>
    </source>
</evidence>
<dbReference type="VEuPathDB" id="VectorBase:RPRC000169"/>
<evidence type="ECO:0000256" key="1">
    <source>
        <dbReference type="SAM" id="MobiDB-lite"/>
    </source>
</evidence>
<keyword evidence="3" id="KW-1185">Reference proteome</keyword>
<feature type="region of interest" description="Disordered" evidence="1">
    <location>
        <begin position="1"/>
        <end position="22"/>
    </location>
</feature>
<dbReference type="EnsemblMetazoa" id="RPRC000169-RA">
    <property type="protein sequence ID" value="RPRC000169-PA"/>
    <property type="gene ID" value="RPRC000169"/>
</dbReference>
<evidence type="ECO:0000313" key="3">
    <source>
        <dbReference type="Proteomes" id="UP000015103"/>
    </source>
</evidence>
<dbReference type="InParanoid" id="T1H833"/>
<sequence length="48" mass="5207">MSTVRTEKLPSGDNTSLSTDSCCQREDRKAMSFKSSSSGHICAFQGCM</sequence>
<feature type="compositionally biased region" description="Polar residues" evidence="1">
    <location>
        <begin position="12"/>
        <end position="22"/>
    </location>
</feature>
<dbReference type="Proteomes" id="UP000015103">
    <property type="component" value="Unassembled WGS sequence"/>
</dbReference>